<evidence type="ECO:0000313" key="1">
    <source>
        <dbReference type="EMBL" id="NNV54026.1"/>
    </source>
</evidence>
<gene>
    <name evidence="1" type="ORF">GD597_01055</name>
</gene>
<sequence length="77" mass="8567">MIIAEVSCGECKFNLKGEGCDLAVRIKRKAYFVDGADIDSFGDAHADDGFCKAIRKAEIQGKVVKHRFKVTYLKMLP</sequence>
<reference evidence="1" key="1">
    <citation type="submission" date="2019-10" db="EMBL/GenBank/DDBJ databases">
        <title>Draft genome sequence of Panacibacter sp. KCS-6.</title>
        <authorList>
            <person name="Yim K.J."/>
        </authorList>
    </citation>
    <scope>NUCLEOTIDE SEQUENCE</scope>
    <source>
        <strain evidence="1">KCS-6</strain>
    </source>
</reference>
<comment type="caution">
    <text evidence="1">The sequence shown here is derived from an EMBL/GenBank/DDBJ whole genome shotgun (WGS) entry which is preliminary data.</text>
</comment>
<protein>
    <submittedName>
        <fullName evidence="1">Uncharacterized protein</fullName>
    </submittedName>
</protein>
<dbReference type="Proteomes" id="UP000598971">
    <property type="component" value="Unassembled WGS sequence"/>
</dbReference>
<organism evidence="1 2">
    <name type="scientific">Limnovirga soli</name>
    <dbReference type="NCBI Taxonomy" id="2656915"/>
    <lineage>
        <taxon>Bacteria</taxon>
        <taxon>Pseudomonadati</taxon>
        <taxon>Bacteroidota</taxon>
        <taxon>Chitinophagia</taxon>
        <taxon>Chitinophagales</taxon>
        <taxon>Chitinophagaceae</taxon>
        <taxon>Limnovirga</taxon>
    </lineage>
</organism>
<keyword evidence="2" id="KW-1185">Reference proteome</keyword>
<accession>A0A8J8F9X3</accession>
<name>A0A8J8F9X3_9BACT</name>
<dbReference type="InterPro" id="IPR045950">
    <property type="entry name" value="DUF6370"/>
</dbReference>
<dbReference type="EMBL" id="WHPF01000001">
    <property type="protein sequence ID" value="NNV54026.1"/>
    <property type="molecule type" value="Genomic_DNA"/>
</dbReference>
<proteinExistence type="predicted"/>
<dbReference type="Pfam" id="PF19897">
    <property type="entry name" value="DUF6370"/>
    <property type="match status" value="1"/>
</dbReference>
<evidence type="ECO:0000313" key="2">
    <source>
        <dbReference type="Proteomes" id="UP000598971"/>
    </source>
</evidence>
<dbReference type="AlphaFoldDB" id="A0A8J8F9X3"/>